<evidence type="ECO:0000259" key="3">
    <source>
        <dbReference type="Pfam" id="PF12804"/>
    </source>
</evidence>
<protein>
    <submittedName>
        <fullName evidence="4">Bifunctional IPC transferase and DIPP synthase</fullName>
    </submittedName>
</protein>
<dbReference type="InterPro" id="IPR050065">
    <property type="entry name" value="GlmU-like"/>
</dbReference>
<keyword evidence="2" id="KW-0548">Nucleotidyltransferase</keyword>
<dbReference type="GO" id="GO:0016779">
    <property type="term" value="F:nucleotidyltransferase activity"/>
    <property type="evidence" value="ECO:0007669"/>
    <property type="project" value="UniProtKB-KW"/>
</dbReference>
<keyword evidence="1 4" id="KW-0808">Transferase</keyword>
<organism evidence="4">
    <name type="scientific">Campylobacter ureolyticus</name>
    <dbReference type="NCBI Taxonomy" id="827"/>
    <lineage>
        <taxon>Bacteria</taxon>
        <taxon>Pseudomonadati</taxon>
        <taxon>Campylobacterota</taxon>
        <taxon>Epsilonproteobacteria</taxon>
        <taxon>Campylobacterales</taxon>
        <taxon>Campylobacteraceae</taxon>
        <taxon>Campylobacter</taxon>
    </lineage>
</organism>
<accession>A0A6N2RIC3</accession>
<evidence type="ECO:0000313" key="4">
    <source>
        <dbReference type="EMBL" id="VYS80616.1"/>
    </source>
</evidence>
<reference evidence="4" key="1">
    <citation type="submission" date="2019-11" db="EMBL/GenBank/DDBJ databases">
        <authorList>
            <person name="Feng L."/>
        </authorList>
    </citation>
    <scope>NUCLEOTIDE SEQUENCE</scope>
    <source>
        <strain evidence="4">CUreolyticusLFYP111</strain>
    </source>
</reference>
<name>A0A6N2RIC3_9BACT</name>
<dbReference type="SUPFAM" id="SSF53448">
    <property type="entry name" value="Nucleotide-diphospho-sugar transferases"/>
    <property type="match status" value="1"/>
</dbReference>
<dbReference type="AlphaFoldDB" id="A0A6N2RIC3"/>
<feature type="domain" description="MobA-like NTP transferase" evidence="3">
    <location>
        <begin position="4"/>
        <end position="109"/>
    </location>
</feature>
<proteinExistence type="predicted"/>
<sequence length="235" mass="27493">MSNAIIMAAGLGSRLKEYTKTTHKSLFLVDNVPNLERTIRYLNEIGIDEIHIVVGYLSEQFLYLKDKYKNINLIFNPDFATKNNAYSFKLAMDYFSDSFIIDADVVLLKNIFSLETRSTYYTTLRRKTQKAEWIVCADEKDRVFDIKICTDEKPSLLGISYFTKEDAKIIKDEIYNLDDDYFLDSKLYYDNVIAKLIDKISIYSKFIDPNYVCELDDIKDIDELKEKLNGKFSRN</sequence>
<dbReference type="Gene3D" id="3.90.550.10">
    <property type="entry name" value="Spore Coat Polysaccharide Biosynthesis Protein SpsA, Chain A"/>
    <property type="match status" value="1"/>
</dbReference>
<dbReference type="RefSeq" id="WP_156846935.1">
    <property type="nucleotide sequence ID" value="NZ_CACRSK010000001.1"/>
</dbReference>
<evidence type="ECO:0000256" key="2">
    <source>
        <dbReference type="ARBA" id="ARBA00022695"/>
    </source>
</evidence>
<evidence type="ECO:0000256" key="1">
    <source>
        <dbReference type="ARBA" id="ARBA00022679"/>
    </source>
</evidence>
<dbReference type="PANTHER" id="PTHR43584:SF5">
    <property type="entry name" value="PROTEIN LICC"/>
    <property type="match status" value="1"/>
</dbReference>
<dbReference type="InterPro" id="IPR029044">
    <property type="entry name" value="Nucleotide-diphossugar_trans"/>
</dbReference>
<dbReference type="CDD" id="cd02523">
    <property type="entry name" value="PC_cytidylyltransferase"/>
    <property type="match status" value="1"/>
</dbReference>
<gene>
    <name evidence="4" type="ORF">CULFYP111_00451</name>
</gene>
<dbReference type="EMBL" id="CACRSK010000001">
    <property type="protein sequence ID" value="VYS80616.1"/>
    <property type="molecule type" value="Genomic_DNA"/>
</dbReference>
<dbReference type="InterPro" id="IPR025877">
    <property type="entry name" value="MobA-like_NTP_Trfase"/>
</dbReference>
<dbReference type="PANTHER" id="PTHR43584">
    <property type="entry name" value="NUCLEOTIDYL TRANSFERASE"/>
    <property type="match status" value="1"/>
</dbReference>
<dbReference type="Pfam" id="PF12804">
    <property type="entry name" value="NTP_transf_3"/>
    <property type="match status" value="1"/>
</dbReference>